<name>A0A371IPY8_9FIRM</name>
<accession>A0A371IPY8</accession>
<keyword evidence="5" id="KW-1185">Reference proteome</keyword>
<dbReference type="SUPFAM" id="SSF75500">
    <property type="entry name" value="Putative transcriptional regulator TM1602, C-terminal domain"/>
    <property type="match status" value="1"/>
</dbReference>
<feature type="binding site" evidence="1">
    <location>
        <position position="146"/>
    </location>
    <ligand>
        <name>Ni(2+)</name>
        <dbReference type="ChEBI" id="CHEBI:49786"/>
    </ligand>
</feature>
<keyword evidence="1" id="KW-0479">Metal-binding</keyword>
<feature type="binding site" evidence="1">
    <location>
        <position position="76"/>
    </location>
    <ligand>
        <name>Ni(2+)</name>
        <dbReference type="ChEBI" id="CHEBI:49786"/>
    </ligand>
</feature>
<dbReference type="RefSeq" id="WP_095406493.1">
    <property type="nucleotide sequence ID" value="NZ_NOJZ02000043.1"/>
</dbReference>
<dbReference type="AlphaFoldDB" id="A0A371IPY8"/>
<proteinExistence type="predicted"/>
<dbReference type="SUPFAM" id="SSF46785">
    <property type="entry name" value="Winged helix' DNA-binding domain"/>
    <property type="match status" value="1"/>
</dbReference>
<sequence length="170" mass="19466">MDSNERRYRLLQLLNSAKLPLKGNELAKEFSVSRQVIVQDIAIIRASGSEIIATPQGYIVYNKNKSINKQIKCKNHKDYNEIYDELKIIIDRGGIVENVIVEHPIYGQIKAILNISTNIDLDNFINKIKNDGFKQLSLLTTYNHIHTIQTSNEEVMDAILNELKKKDILS</sequence>
<dbReference type="OrthoDB" id="9792661at2"/>
<dbReference type="GO" id="GO:0046872">
    <property type="term" value="F:metal ion binding"/>
    <property type="evidence" value="ECO:0007669"/>
    <property type="project" value="UniProtKB-KW"/>
</dbReference>
<dbReference type="InterPro" id="IPR013196">
    <property type="entry name" value="HTH_11"/>
</dbReference>
<evidence type="ECO:0000259" key="2">
    <source>
        <dbReference type="Pfam" id="PF02829"/>
    </source>
</evidence>
<dbReference type="InterPro" id="IPR036388">
    <property type="entry name" value="WH-like_DNA-bd_sf"/>
</dbReference>
<dbReference type="PANTHER" id="PTHR40068">
    <property type="entry name" value="TRANSCRIPTION REPRESSOR NIAR-RELATED"/>
    <property type="match status" value="1"/>
</dbReference>
<feature type="domain" description="3H" evidence="2">
    <location>
        <begin position="75"/>
        <end position="169"/>
    </location>
</feature>
<dbReference type="EMBL" id="NOJZ02000043">
    <property type="protein sequence ID" value="RDY22533.1"/>
    <property type="molecule type" value="Genomic_DNA"/>
</dbReference>
<evidence type="ECO:0000256" key="1">
    <source>
        <dbReference type="PIRSR" id="PIRSR037847-1"/>
    </source>
</evidence>
<dbReference type="InterPro" id="IPR004173">
    <property type="entry name" value="3H_domain"/>
</dbReference>
<feature type="binding site" evidence="1">
    <location>
        <position position="144"/>
    </location>
    <ligand>
        <name>Ni(2+)</name>
        <dbReference type="ChEBI" id="CHEBI:49786"/>
    </ligand>
</feature>
<dbReference type="PIRSF" id="PIRSF037847">
    <property type="entry name" value="NiaR"/>
    <property type="match status" value="1"/>
</dbReference>
<gene>
    <name evidence="4" type="ORF">CHF27_012970</name>
</gene>
<evidence type="ECO:0000259" key="3">
    <source>
        <dbReference type="Pfam" id="PF08279"/>
    </source>
</evidence>
<dbReference type="InterPro" id="IPR026043">
    <property type="entry name" value="NadR"/>
</dbReference>
<dbReference type="InterPro" id="IPR035922">
    <property type="entry name" value="3H_dom_sf"/>
</dbReference>
<dbReference type="Proteomes" id="UP000243494">
    <property type="component" value="Unassembled WGS sequence"/>
</dbReference>
<evidence type="ECO:0000313" key="4">
    <source>
        <dbReference type="EMBL" id="RDY22533.1"/>
    </source>
</evidence>
<feature type="domain" description="Helix-turn-helix type 11" evidence="3">
    <location>
        <begin position="6"/>
        <end position="59"/>
    </location>
</feature>
<dbReference type="PANTHER" id="PTHR40068:SF1">
    <property type="entry name" value="TRANSCRIPTION REPRESSOR NIAR-RELATED"/>
    <property type="match status" value="1"/>
</dbReference>
<protein>
    <submittedName>
        <fullName evidence="4">Transcription repressor NadR</fullName>
    </submittedName>
</protein>
<dbReference type="InterPro" id="IPR036390">
    <property type="entry name" value="WH_DNA-bd_sf"/>
</dbReference>
<dbReference type="Pfam" id="PF02829">
    <property type="entry name" value="3H"/>
    <property type="match status" value="1"/>
</dbReference>
<feature type="binding site" evidence="1">
    <location>
        <position position="85"/>
    </location>
    <ligand>
        <name>Ni(2+)</name>
        <dbReference type="ChEBI" id="CHEBI:49786"/>
    </ligand>
</feature>
<dbReference type="Gene3D" id="3.30.1340.20">
    <property type="entry name" value="3H domain"/>
    <property type="match status" value="1"/>
</dbReference>
<dbReference type="Pfam" id="PF08279">
    <property type="entry name" value="HTH_11"/>
    <property type="match status" value="1"/>
</dbReference>
<comment type="caution">
    <text evidence="4">The sequence shown here is derived from an EMBL/GenBank/DDBJ whole genome shotgun (WGS) entry which is preliminary data.</text>
</comment>
<keyword evidence="1" id="KW-0533">Nickel</keyword>
<organism evidence="4 5">
    <name type="scientific">Romboutsia maritimum</name>
    <dbReference type="NCBI Taxonomy" id="2020948"/>
    <lineage>
        <taxon>Bacteria</taxon>
        <taxon>Bacillati</taxon>
        <taxon>Bacillota</taxon>
        <taxon>Clostridia</taxon>
        <taxon>Peptostreptococcales</taxon>
        <taxon>Peptostreptococcaceae</taxon>
        <taxon>Romboutsia</taxon>
    </lineage>
</organism>
<dbReference type="Gene3D" id="1.10.10.10">
    <property type="entry name" value="Winged helix-like DNA-binding domain superfamily/Winged helix DNA-binding domain"/>
    <property type="match status" value="1"/>
</dbReference>
<reference evidence="4 5" key="1">
    <citation type="journal article" date="2017" name="Genome Announc.">
        <title>Draft Genome Sequence of Romboutsia maritimum sp. nov. Strain CCRI-22766(T), Isolated from Coastal Estuarine Mud.</title>
        <authorList>
            <person name="Maheux A.F."/>
            <person name="Boudreau D.K."/>
            <person name="Berube E."/>
            <person name="Boissinot M."/>
            <person name="Raymond F."/>
            <person name="Brodeur S."/>
            <person name="Corbeil J."/>
            <person name="Brightwell G."/>
            <person name="Broda D."/>
            <person name="Omar R.F."/>
            <person name="Bergeron M.G."/>
        </authorList>
    </citation>
    <scope>NUCLEOTIDE SEQUENCE [LARGE SCALE GENOMIC DNA]</scope>
    <source>
        <strain evidence="4 5">CCRI-22766</strain>
    </source>
</reference>
<evidence type="ECO:0000313" key="5">
    <source>
        <dbReference type="Proteomes" id="UP000243494"/>
    </source>
</evidence>